<keyword evidence="11" id="KW-1185">Reference proteome</keyword>
<keyword evidence="5 9" id="KW-0560">Oxidoreductase</keyword>
<dbReference type="InterPro" id="IPR036396">
    <property type="entry name" value="Cyt_P450_sf"/>
</dbReference>
<protein>
    <recommendedName>
        <fullName evidence="12">Cytochrome P450</fullName>
    </recommendedName>
</protein>
<proteinExistence type="inferred from homology"/>
<dbReference type="GO" id="GO:0020037">
    <property type="term" value="F:heme binding"/>
    <property type="evidence" value="ECO:0007669"/>
    <property type="project" value="InterPro"/>
</dbReference>
<keyword evidence="4 8" id="KW-0479">Metal-binding</keyword>
<dbReference type="CDD" id="cd11072">
    <property type="entry name" value="CYP71-like"/>
    <property type="match status" value="1"/>
</dbReference>
<evidence type="ECO:0000256" key="1">
    <source>
        <dbReference type="ARBA" id="ARBA00001971"/>
    </source>
</evidence>
<dbReference type="PROSITE" id="PS00086">
    <property type="entry name" value="CYTOCHROME_P450"/>
    <property type="match status" value="1"/>
</dbReference>
<accession>A0A9Q0QQN6</accession>
<reference evidence="10" key="1">
    <citation type="journal article" date="2023" name="Plant J.">
        <title>The genome of the king protea, Protea cynaroides.</title>
        <authorList>
            <person name="Chang J."/>
            <person name="Duong T.A."/>
            <person name="Schoeman C."/>
            <person name="Ma X."/>
            <person name="Roodt D."/>
            <person name="Barker N."/>
            <person name="Li Z."/>
            <person name="Van de Peer Y."/>
            <person name="Mizrachi E."/>
        </authorList>
    </citation>
    <scope>NUCLEOTIDE SEQUENCE</scope>
    <source>
        <tissue evidence="10">Young leaves</tissue>
    </source>
</reference>
<dbReference type="InterPro" id="IPR017972">
    <property type="entry name" value="Cyt_P450_CS"/>
</dbReference>
<dbReference type="Pfam" id="PF00067">
    <property type="entry name" value="p450"/>
    <property type="match status" value="1"/>
</dbReference>
<dbReference type="FunFam" id="1.10.630.10:FF:000126">
    <property type="entry name" value="Predicted protein"/>
    <property type="match status" value="1"/>
</dbReference>
<dbReference type="SUPFAM" id="SSF48264">
    <property type="entry name" value="Cytochrome P450"/>
    <property type="match status" value="1"/>
</dbReference>
<dbReference type="InterPro" id="IPR002401">
    <property type="entry name" value="Cyt_P450_E_grp-I"/>
</dbReference>
<evidence type="ECO:0000313" key="11">
    <source>
        <dbReference type="Proteomes" id="UP001141806"/>
    </source>
</evidence>
<dbReference type="PRINTS" id="PR00463">
    <property type="entry name" value="EP450I"/>
</dbReference>
<evidence type="ECO:0000256" key="2">
    <source>
        <dbReference type="ARBA" id="ARBA00010617"/>
    </source>
</evidence>
<comment type="similarity">
    <text evidence="2 9">Belongs to the cytochrome P450 family.</text>
</comment>
<dbReference type="AlphaFoldDB" id="A0A9Q0QQN6"/>
<feature type="binding site" description="axial binding residue" evidence="8">
    <location>
        <position position="369"/>
    </location>
    <ligand>
        <name>heme</name>
        <dbReference type="ChEBI" id="CHEBI:30413"/>
    </ligand>
    <ligandPart>
        <name>Fe</name>
        <dbReference type="ChEBI" id="CHEBI:18248"/>
    </ligandPart>
</feature>
<dbReference type="GO" id="GO:0004497">
    <property type="term" value="F:monooxygenase activity"/>
    <property type="evidence" value="ECO:0007669"/>
    <property type="project" value="UniProtKB-KW"/>
</dbReference>
<evidence type="ECO:0000313" key="10">
    <source>
        <dbReference type="EMBL" id="KAJ4968470.1"/>
    </source>
</evidence>
<dbReference type="EMBL" id="JAMYWD010000006">
    <property type="protein sequence ID" value="KAJ4968470.1"/>
    <property type="molecule type" value="Genomic_DNA"/>
</dbReference>
<gene>
    <name evidence="10" type="ORF">NE237_015171</name>
</gene>
<dbReference type="Gene3D" id="1.10.630.10">
    <property type="entry name" value="Cytochrome P450"/>
    <property type="match status" value="1"/>
</dbReference>
<comment type="caution">
    <text evidence="10">The sequence shown here is derived from an EMBL/GenBank/DDBJ whole genome shotgun (WGS) entry which is preliminary data.</text>
</comment>
<dbReference type="PANTHER" id="PTHR47955:SF15">
    <property type="entry name" value="CYTOCHROME P450 71A2-LIKE"/>
    <property type="match status" value="1"/>
</dbReference>
<dbReference type="PANTHER" id="PTHR47955">
    <property type="entry name" value="CYTOCHROME P450 FAMILY 71 PROTEIN"/>
    <property type="match status" value="1"/>
</dbReference>
<evidence type="ECO:0000256" key="3">
    <source>
        <dbReference type="ARBA" id="ARBA00022617"/>
    </source>
</evidence>
<dbReference type="InterPro" id="IPR001128">
    <property type="entry name" value="Cyt_P450"/>
</dbReference>
<organism evidence="10 11">
    <name type="scientific">Protea cynaroides</name>
    <dbReference type="NCBI Taxonomy" id="273540"/>
    <lineage>
        <taxon>Eukaryota</taxon>
        <taxon>Viridiplantae</taxon>
        <taxon>Streptophyta</taxon>
        <taxon>Embryophyta</taxon>
        <taxon>Tracheophyta</taxon>
        <taxon>Spermatophyta</taxon>
        <taxon>Magnoliopsida</taxon>
        <taxon>Proteales</taxon>
        <taxon>Proteaceae</taxon>
        <taxon>Protea</taxon>
    </lineage>
</organism>
<evidence type="ECO:0000256" key="9">
    <source>
        <dbReference type="RuleBase" id="RU000461"/>
    </source>
</evidence>
<sequence length="427" mass="48618">MKNHDHIFSSRPASSFRRKLLYNYKGLAFAPYGEYWKQVRKICVLQLLTKKRVQSFQPVREEETKAMIEIIERSCSSSPSFSALVDLRKVLMSLSNDVTCRVALGKKYGREGAGGLRFRKMIAEFMYLVGVFNVGDYIPWLGWVNYIVGLEQRREKNFEEINSFLDQVIEDHILRRRRKDYGDNDNDVDGVGQDFVDFLLQIQEDKSAENITGRENIKAIIMDMFAAGTETSSILLEWTMARLLQHPEVMEEVQKEVRGVAFTTGKANITEDDIEHMPYLKAVIKETLRLHPPLPLLPRESTEDAKIYEYDIPAKTTVIINAWAIGRDPESWDDPDQFKPKRFMNDASSIDFNGHDFQFIPFGAGRRGCPGINFANSLIGLALASLLHKFDWALPNGENGEALDLTEVLGISSNLKSPLLAVATPHY</sequence>
<keyword evidence="3 8" id="KW-0349">Heme</keyword>
<evidence type="ECO:0008006" key="12">
    <source>
        <dbReference type="Google" id="ProtNLM"/>
    </source>
</evidence>
<keyword evidence="7 9" id="KW-0503">Monooxygenase</keyword>
<dbReference type="Proteomes" id="UP001141806">
    <property type="component" value="Unassembled WGS sequence"/>
</dbReference>
<dbReference type="GO" id="GO:0016705">
    <property type="term" value="F:oxidoreductase activity, acting on paired donors, with incorporation or reduction of molecular oxygen"/>
    <property type="evidence" value="ECO:0007669"/>
    <property type="project" value="InterPro"/>
</dbReference>
<evidence type="ECO:0000256" key="7">
    <source>
        <dbReference type="ARBA" id="ARBA00023033"/>
    </source>
</evidence>
<evidence type="ECO:0000256" key="6">
    <source>
        <dbReference type="ARBA" id="ARBA00023004"/>
    </source>
</evidence>
<evidence type="ECO:0000256" key="5">
    <source>
        <dbReference type="ARBA" id="ARBA00023002"/>
    </source>
</evidence>
<evidence type="ECO:0000256" key="8">
    <source>
        <dbReference type="PIRSR" id="PIRSR602401-1"/>
    </source>
</evidence>
<comment type="cofactor">
    <cofactor evidence="1 8">
        <name>heme</name>
        <dbReference type="ChEBI" id="CHEBI:30413"/>
    </cofactor>
</comment>
<dbReference type="GO" id="GO:0005506">
    <property type="term" value="F:iron ion binding"/>
    <property type="evidence" value="ECO:0007669"/>
    <property type="project" value="InterPro"/>
</dbReference>
<evidence type="ECO:0000256" key="4">
    <source>
        <dbReference type="ARBA" id="ARBA00022723"/>
    </source>
</evidence>
<dbReference type="OrthoDB" id="1470350at2759"/>
<dbReference type="PRINTS" id="PR00385">
    <property type="entry name" value="P450"/>
</dbReference>
<keyword evidence="6 8" id="KW-0408">Iron</keyword>
<name>A0A9Q0QQN6_9MAGN</name>